<organism evidence="1 2">
    <name type="scientific">Phocaeicola plebeius</name>
    <dbReference type="NCBI Taxonomy" id="310297"/>
    <lineage>
        <taxon>Bacteria</taxon>
        <taxon>Pseudomonadati</taxon>
        <taxon>Bacteroidota</taxon>
        <taxon>Bacteroidia</taxon>
        <taxon>Bacteroidales</taxon>
        <taxon>Bacteroidaceae</taxon>
        <taxon>Phocaeicola</taxon>
    </lineage>
</organism>
<dbReference type="RefSeq" id="WP_022052990.1">
    <property type="nucleotide sequence ID" value="NZ_CAWVAH010000002.1"/>
</dbReference>
<name>A0A854C4J8_9BACT</name>
<accession>A0A854C4J8</accession>
<dbReference type="EMBL" id="MNQR01000006">
    <property type="protein sequence ID" value="OKZ12587.1"/>
    <property type="molecule type" value="Genomic_DNA"/>
</dbReference>
<dbReference type="InterPro" id="IPR045499">
    <property type="entry name" value="DUF6492"/>
</dbReference>
<evidence type="ECO:0000313" key="1">
    <source>
        <dbReference type="EMBL" id="OKZ12587.1"/>
    </source>
</evidence>
<gene>
    <name evidence="1" type="ORF">BHV76_01435</name>
</gene>
<dbReference type="Proteomes" id="UP000186685">
    <property type="component" value="Unassembled WGS sequence"/>
</dbReference>
<sequence>MKPASQRKFHYFLSSLFTHNFHYEASSEPIDVIIPIIKKDLKILPYCLEGINKCVTNKIEDIIIVSPQDEDILKFCHTHHLTHKDEASILGFSPKDINYQANGVDRSGWIFQQLLKLSGNIGHTNHYLVIDADHVLLSPHTFLTSNQKVIFYQSKEYHQPYYKMMDKLLGQVNLTSLSFVDHKMLFSTHELKVLKDRIQAYTRKNWIESILSNLDHHEMSCFSEYETYGCTFPSEKRILLPWRNKNLPFTHLEPYNTLVKRYGKSHRAVTFPDYKKE</sequence>
<dbReference type="AlphaFoldDB" id="A0A854C4J8"/>
<proteinExistence type="predicted"/>
<evidence type="ECO:0000313" key="2">
    <source>
        <dbReference type="Proteomes" id="UP000186685"/>
    </source>
</evidence>
<reference evidence="1 2" key="1">
    <citation type="journal article" date="2016" name="Nat. Biotechnol.">
        <title>Measurement of bacterial replication rates in microbial communities.</title>
        <authorList>
            <person name="Brown C.T."/>
            <person name="Olm M.R."/>
            <person name="Thomas B.C."/>
            <person name="Banfield J.F."/>
        </authorList>
    </citation>
    <scope>NUCLEOTIDE SEQUENCE [LARGE SCALE GENOMIC DNA]</scope>
    <source>
        <strain evidence="1">45_130</strain>
    </source>
</reference>
<evidence type="ECO:0008006" key="3">
    <source>
        <dbReference type="Google" id="ProtNLM"/>
    </source>
</evidence>
<comment type="caution">
    <text evidence="1">The sequence shown here is derived from an EMBL/GenBank/DDBJ whole genome shotgun (WGS) entry which is preliminary data.</text>
</comment>
<dbReference type="Pfam" id="PF20102">
    <property type="entry name" value="DUF6492"/>
    <property type="match status" value="1"/>
</dbReference>
<protein>
    <recommendedName>
        <fullName evidence="3">Glycosyl transferase</fullName>
    </recommendedName>
</protein>